<dbReference type="Proteomes" id="UP000269352">
    <property type="component" value="Unassembled WGS sequence"/>
</dbReference>
<protein>
    <submittedName>
        <fullName evidence="1">Uncharacterized protein</fullName>
    </submittedName>
</protein>
<accession>A0A388TD07</accession>
<sequence>MYTKDIAVTEKLDTLTEKLCVEAFGNDYANQVIPLQQLEQIHVAIKNLLEYLFIASTLIDLYTLKTPVVKIQDNNTNLRYAVKIPNLPDIKAVYITFVLSGQEFRPEDLKGLSSGSVIARLDVQESLQLLFNQPEIEGTGKLHAREIISIWENIQKAKQLNDLQQLYAEDLLVQENSDSSGYTYGNAAINVRINMDDKQVEIPYEIDFFWETTLQGEFKVSDLNLIKKQNKDTRQNMEQRITFGGKRGKTTEELFRTAACRDIPQMFWNRVLDKLDYLNKISGDKAAFYQWQNQKQYGNKIEYFENPSSLGGEFRDNPHYKGIYSVRVNDAYRIVFKWSETTGEITDVEFIPHY</sequence>
<proteinExistence type="predicted"/>
<organism evidence="1 2">
    <name type="scientific">Termititenax aidoneus</name>
    <dbReference type="NCBI Taxonomy" id="2218524"/>
    <lineage>
        <taxon>Bacteria</taxon>
        <taxon>Bacillati</taxon>
        <taxon>Candidatus Margulisiibacteriota</taxon>
        <taxon>Candidatus Termititenacia</taxon>
        <taxon>Candidatus Termititenacales</taxon>
        <taxon>Candidatus Termititenacaceae</taxon>
        <taxon>Candidatus Termititenax</taxon>
    </lineage>
</organism>
<evidence type="ECO:0000313" key="1">
    <source>
        <dbReference type="EMBL" id="GBR74335.1"/>
    </source>
</evidence>
<gene>
    <name evidence="1" type="ORF">NO1_1531</name>
</gene>
<name>A0A388TD07_TERA1</name>
<keyword evidence="2" id="KW-1185">Reference proteome</keyword>
<dbReference type="AlphaFoldDB" id="A0A388TD07"/>
<comment type="caution">
    <text evidence="1">The sequence shown here is derived from an EMBL/GenBank/DDBJ whole genome shotgun (WGS) entry which is preliminary data.</text>
</comment>
<reference evidence="1 2" key="1">
    <citation type="journal article" date="2019" name="ISME J.">
        <title>Genome analyses of uncultured TG2/ZB3 bacteria in 'Margulisbacteria' specifically attached to ectosymbiotic spirochetes of protists in the termite gut.</title>
        <authorList>
            <person name="Utami Y.D."/>
            <person name="Kuwahara H."/>
            <person name="Igai K."/>
            <person name="Murakami T."/>
            <person name="Sugaya K."/>
            <person name="Morikawa T."/>
            <person name="Nagura Y."/>
            <person name="Yuki M."/>
            <person name="Deevong P."/>
            <person name="Inoue T."/>
            <person name="Kihara K."/>
            <person name="Lo N."/>
            <person name="Yamada A."/>
            <person name="Ohkuma M."/>
            <person name="Hongoh Y."/>
        </authorList>
    </citation>
    <scope>NUCLEOTIDE SEQUENCE [LARGE SCALE GENOMIC DNA]</scope>
    <source>
        <strain evidence="1">NkOx7-01</strain>
    </source>
</reference>
<dbReference type="InterPro" id="IPR035093">
    <property type="entry name" value="RelE/ParE_toxin_dom_sf"/>
</dbReference>
<dbReference type="EMBL" id="BGZN01000041">
    <property type="protein sequence ID" value="GBR74335.1"/>
    <property type="molecule type" value="Genomic_DNA"/>
</dbReference>
<dbReference type="Gene3D" id="3.30.2310.20">
    <property type="entry name" value="RelE-like"/>
    <property type="match status" value="1"/>
</dbReference>
<evidence type="ECO:0000313" key="2">
    <source>
        <dbReference type="Proteomes" id="UP000269352"/>
    </source>
</evidence>